<proteinExistence type="predicted"/>
<gene>
    <name evidence="3" type="ORF">BZA70DRAFT_275061</name>
</gene>
<evidence type="ECO:0000313" key="3">
    <source>
        <dbReference type="EMBL" id="KAK7206782.1"/>
    </source>
</evidence>
<keyword evidence="4" id="KW-1185">Reference proteome</keyword>
<feature type="region of interest" description="Disordered" evidence="1">
    <location>
        <begin position="255"/>
        <end position="275"/>
    </location>
</feature>
<dbReference type="InterPro" id="IPR015242">
    <property type="entry name" value="Ydc2_cat"/>
</dbReference>
<evidence type="ECO:0000313" key="4">
    <source>
        <dbReference type="Proteomes" id="UP001498771"/>
    </source>
</evidence>
<dbReference type="InterPro" id="IPR012337">
    <property type="entry name" value="RNaseH-like_sf"/>
</dbReference>
<comment type="caution">
    <text evidence="3">The sequence shown here is derived from an EMBL/GenBank/DDBJ whole genome shotgun (WGS) entry which is preliminary data.</text>
</comment>
<dbReference type="GeneID" id="90037595"/>
<accession>A0ABR1FAA2</accession>
<dbReference type="SUPFAM" id="SSF53098">
    <property type="entry name" value="Ribonuclease H-like"/>
    <property type="match status" value="1"/>
</dbReference>
<dbReference type="Pfam" id="PF09159">
    <property type="entry name" value="Ydc2-catalyt"/>
    <property type="match status" value="1"/>
</dbReference>
<protein>
    <submittedName>
        <fullName evidence="3">Mitochondrial resolvase Ydc2</fullName>
    </submittedName>
</protein>
<dbReference type="RefSeq" id="XP_064769815.1">
    <property type="nucleotide sequence ID" value="XM_064912083.1"/>
</dbReference>
<name>A0ABR1FAA2_9ASCO</name>
<dbReference type="InterPro" id="IPR039197">
    <property type="entry name" value="Mrs1/Cce1"/>
</dbReference>
<dbReference type="Gene3D" id="3.30.420.10">
    <property type="entry name" value="Ribonuclease H-like superfamily/Ribonuclease H"/>
    <property type="match status" value="1"/>
</dbReference>
<sequence>MSTSALDTLQRLPCATLKSLARLCGLSPSYTKAILAANITHAISPFFNPPSSSPSSSSSTPASTSARSSLSTFSSAADHAAGSASRRSYRVLSIDLGLRNFSYSVLDLPPRPASTDPLSSPRPLLAAWSVADIIQSSFPSLSPSPAPTDTPASPSLINISAFSSAQAAAVAYDLFAETLLPRYEPDVIIFERQRLRSGGGHAVIEWTLRINMFESALQGVFVALNRQGRLRASVCDVLPSTTKAYWIRSEKKAETPDAEAATATEKKKSRKSKSAGSTYALSKAAKVALVKKWTENVTAKSPDSCAHVVFSPDTIPLAMQFNTKKPPKSKSKPLTDPTPLLSQHQQQEDDRFLHPPAKFKLDDLADSLLQGVAFIEWQQHQYQLARALKAGDDLESLNRELCARHEEAMLSV</sequence>
<dbReference type="Proteomes" id="UP001498771">
    <property type="component" value="Unassembled WGS sequence"/>
</dbReference>
<evidence type="ECO:0000259" key="2">
    <source>
        <dbReference type="Pfam" id="PF09159"/>
    </source>
</evidence>
<feature type="region of interest" description="Disordered" evidence="1">
    <location>
        <begin position="321"/>
        <end position="349"/>
    </location>
</feature>
<organism evidence="3 4">
    <name type="scientific">Myxozyma melibiosi</name>
    <dbReference type="NCBI Taxonomy" id="54550"/>
    <lineage>
        <taxon>Eukaryota</taxon>
        <taxon>Fungi</taxon>
        <taxon>Dikarya</taxon>
        <taxon>Ascomycota</taxon>
        <taxon>Saccharomycotina</taxon>
        <taxon>Lipomycetes</taxon>
        <taxon>Lipomycetales</taxon>
        <taxon>Lipomycetaceae</taxon>
        <taxon>Myxozyma</taxon>
    </lineage>
</organism>
<reference evidence="3 4" key="1">
    <citation type="submission" date="2024-03" db="EMBL/GenBank/DDBJ databases">
        <title>Genome-scale model development and genomic sequencing of the oleaginous clade Lipomyces.</title>
        <authorList>
            <consortium name="Lawrence Berkeley National Laboratory"/>
            <person name="Czajka J.J."/>
            <person name="Han Y."/>
            <person name="Kim J."/>
            <person name="Mondo S.J."/>
            <person name="Hofstad B.A."/>
            <person name="Robles A."/>
            <person name="Haridas S."/>
            <person name="Riley R."/>
            <person name="LaButti K."/>
            <person name="Pangilinan J."/>
            <person name="Andreopoulos W."/>
            <person name="Lipzen A."/>
            <person name="Yan J."/>
            <person name="Wang M."/>
            <person name="Ng V."/>
            <person name="Grigoriev I.V."/>
            <person name="Spatafora J.W."/>
            <person name="Magnuson J.K."/>
            <person name="Baker S.E."/>
            <person name="Pomraning K.R."/>
        </authorList>
    </citation>
    <scope>NUCLEOTIDE SEQUENCE [LARGE SCALE GENOMIC DNA]</scope>
    <source>
        <strain evidence="3 4">Phaff 52-87</strain>
    </source>
</reference>
<evidence type="ECO:0000256" key="1">
    <source>
        <dbReference type="SAM" id="MobiDB-lite"/>
    </source>
</evidence>
<feature type="domain" description="Mitochondrial resolvase Ydc2 catalytic" evidence="2">
    <location>
        <begin position="91"/>
        <end position="383"/>
    </location>
</feature>
<dbReference type="InterPro" id="IPR036397">
    <property type="entry name" value="RNaseH_sf"/>
</dbReference>
<dbReference type="EMBL" id="JBBJBU010000002">
    <property type="protein sequence ID" value="KAK7206782.1"/>
    <property type="molecule type" value="Genomic_DNA"/>
</dbReference>
<dbReference type="PANTHER" id="PTHR28072:SF1">
    <property type="entry name" value="CRUCIFORM CUTTING ENDONUCLEASE 1, MITOCHONDRIAL-RELATED"/>
    <property type="match status" value="1"/>
</dbReference>
<dbReference type="PANTHER" id="PTHR28072">
    <property type="entry name" value="CRUCIFORM CUTTING ENDONUCLEASE 1, MITOCHONDRIAL-RELATED"/>
    <property type="match status" value="1"/>
</dbReference>